<keyword evidence="2" id="KW-1185">Reference proteome</keyword>
<organism evidence="1 2">
    <name type="scientific">Botrimarina colliarenosi</name>
    <dbReference type="NCBI Taxonomy" id="2528001"/>
    <lineage>
        <taxon>Bacteria</taxon>
        <taxon>Pseudomonadati</taxon>
        <taxon>Planctomycetota</taxon>
        <taxon>Planctomycetia</taxon>
        <taxon>Pirellulales</taxon>
        <taxon>Lacipirellulaceae</taxon>
        <taxon>Botrimarina</taxon>
    </lineage>
</organism>
<reference evidence="1 2" key="1">
    <citation type="submission" date="2019-02" db="EMBL/GenBank/DDBJ databases">
        <title>Deep-cultivation of Planctomycetes and their phenomic and genomic characterization uncovers novel biology.</title>
        <authorList>
            <person name="Wiegand S."/>
            <person name="Jogler M."/>
            <person name="Boedeker C."/>
            <person name="Pinto D."/>
            <person name="Vollmers J."/>
            <person name="Rivas-Marin E."/>
            <person name="Kohn T."/>
            <person name="Peeters S.H."/>
            <person name="Heuer A."/>
            <person name="Rast P."/>
            <person name="Oberbeckmann S."/>
            <person name="Bunk B."/>
            <person name="Jeske O."/>
            <person name="Meyerdierks A."/>
            <person name="Storesund J.E."/>
            <person name="Kallscheuer N."/>
            <person name="Luecker S."/>
            <person name="Lage O.M."/>
            <person name="Pohl T."/>
            <person name="Merkel B.J."/>
            <person name="Hornburger P."/>
            <person name="Mueller R.-W."/>
            <person name="Bruemmer F."/>
            <person name="Labrenz M."/>
            <person name="Spormann A.M."/>
            <person name="Op Den Camp H."/>
            <person name="Overmann J."/>
            <person name="Amann R."/>
            <person name="Jetten M.S.M."/>
            <person name="Mascher T."/>
            <person name="Medema M.H."/>
            <person name="Devos D.P."/>
            <person name="Kaster A.-K."/>
            <person name="Ovreas L."/>
            <person name="Rohde M."/>
            <person name="Galperin M.Y."/>
            <person name="Jogler C."/>
        </authorList>
    </citation>
    <scope>NUCLEOTIDE SEQUENCE [LARGE SCALE GENOMIC DNA]</scope>
    <source>
        <strain evidence="1 2">Pla108</strain>
    </source>
</reference>
<evidence type="ECO:0000313" key="1">
    <source>
        <dbReference type="EMBL" id="TWT92461.1"/>
    </source>
</evidence>
<dbReference type="Proteomes" id="UP000317421">
    <property type="component" value="Unassembled WGS sequence"/>
</dbReference>
<proteinExistence type="predicted"/>
<protein>
    <submittedName>
        <fullName evidence="1">Uncharacterized protein</fullName>
    </submittedName>
</protein>
<comment type="caution">
    <text evidence="1">The sequence shown here is derived from an EMBL/GenBank/DDBJ whole genome shotgun (WGS) entry which is preliminary data.</text>
</comment>
<evidence type="ECO:0000313" key="2">
    <source>
        <dbReference type="Proteomes" id="UP000317421"/>
    </source>
</evidence>
<dbReference type="RefSeq" id="WP_146446759.1">
    <property type="nucleotide sequence ID" value="NZ_SJPR01000010.1"/>
</dbReference>
<dbReference type="EMBL" id="SJPR01000010">
    <property type="protein sequence ID" value="TWT92461.1"/>
    <property type="molecule type" value="Genomic_DNA"/>
</dbReference>
<name>A0A5C5ZZK4_9BACT</name>
<gene>
    <name evidence="1" type="ORF">Pla108_40870</name>
</gene>
<sequence>MLHTKTLPIAEITRGLSLPVYEGTTKETVEAIDQHNDRASRLVESVAQIDAAVEAAANAVGDDPGEAFADLSNELENRRFATTDLLAQAARLWRQRTELATKQVEELRPRIELAETTHDKALAKTIAGLAKLGIVPEAMQAGGWNAGGGVNLPAAQQQLRHLASHALPVREAFAAMNDCKARVSAATEQVAASKRGEAVAKEAAKSRAAKMAAAFA</sequence>
<accession>A0A5C5ZZK4</accession>
<dbReference type="AlphaFoldDB" id="A0A5C5ZZK4"/>